<feature type="transmembrane region" description="Helical" evidence="5">
    <location>
        <begin position="264"/>
        <end position="287"/>
    </location>
</feature>
<dbReference type="InterPro" id="IPR017452">
    <property type="entry name" value="GPCR_Rhodpsn_7TM"/>
</dbReference>
<dbReference type="SUPFAM" id="SSF81321">
    <property type="entry name" value="Family A G protein-coupled receptor-like"/>
    <property type="match status" value="1"/>
</dbReference>
<evidence type="ECO:0000313" key="7">
    <source>
        <dbReference type="EMBL" id="OWF56510.1"/>
    </source>
</evidence>
<evidence type="ECO:0000259" key="6">
    <source>
        <dbReference type="PROSITE" id="PS50262"/>
    </source>
</evidence>
<reference evidence="7 8" key="1">
    <citation type="journal article" date="2017" name="Nat. Ecol. Evol.">
        <title>Scallop genome provides insights into evolution of bilaterian karyotype and development.</title>
        <authorList>
            <person name="Wang S."/>
            <person name="Zhang J."/>
            <person name="Jiao W."/>
            <person name="Li J."/>
            <person name="Xun X."/>
            <person name="Sun Y."/>
            <person name="Guo X."/>
            <person name="Huan P."/>
            <person name="Dong B."/>
            <person name="Zhang L."/>
            <person name="Hu X."/>
            <person name="Sun X."/>
            <person name="Wang J."/>
            <person name="Zhao C."/>
            <person name="Wang Y."/>
            <person name="Wang D."/>
            <person name="Huang X."/>
            <person name="Wang R."/>
            <person name="Lv J."/>
            <person name="Li Y."/>
            <person name="Zhang Z."/>
            <person name="Liu B."/>
            <person name="Lu W."/>
            <person name="Hui Y."/>
            <person name="Liang J."/>
            <person name="Zhou Z."/>
            <person name="Hou R."/>
            <person name="Li X."/>
            <person name="Liu Y."/>
            <person name="Li H."/>
            <person name="Ning X."/>
            <person name="Lin Y."/>
            <person name="Zhao L."/>
            <person name="Xing Q."/>
            <person name="Dou J."/>
            <person name="Li Y."/>
            <person name="Mao J."/>
            <person name="Guo H."/>
            <person name="Dou H."/>
            <person name="Li T."/>
            <person name="Mu C."/>
            <person name="Jiang W."/>
            <person name="Fu Q."/>
            <person name="Fu X."/>
            <person name="Miao Y."/>
            <person name="Liu J."/>
            <person name="Yu Q."/>
            <person name="Li R."/>
            <person name="Liao H."/>
            <person name="Li X."/>
            <person name="Kong Y."/>
            <person name="Jiang Z."/>
            <person name="Chourrout D."/>
            <person name="Li R."/>
            <person name="Bao Z."/>
        </authorList>
    </citation>
    <scope>NUCLEOTIDE SEQUENCE [LARGE SCALE GENOMIC DNA]</scope>
    <source>
        <strain evidence="7 8">PY_sf001</strain>
    </source>
</reference>
<dbReference type="GO" id="GO:0004930">
    <property type="term" value="F:G protein-coupled receptor activity"/>
    <property type="evidence" value="ECO:0007669"/>
    <property type="project" value="InterPro"/>
</dbReference>
<feature type="transmembrane region" description="Helical" evidence="5">
    <location>
        <begin position="75"/>
        <end position="96"/>
    </location>
</feature>
<dbReference type="PROSITE" id="PS50262">
    <property type="entry name" value="G_PROTEIN_RECEP_F1_2"/>
    <property type="match status" value="1"/>
</dbReference>
<gene>
    <name evidence="7" type="ORF">KP79_PYT13757</name>
</gene>
<feature type="transmembrane region" description="Helical" evidence="5">
    <location>
        <begin position="46"/>
        <end position="69"/>
    </location>
</feature>
<proteinExistence type="predicted"/>
<protein>
    <submittedName>
        <fullName evidence="7">FMRFamide receptor</fullName>
    </submittedName>
</protein>
<feature type="transmembrane region" description="Helical" evidence="5">
    <location>
        <begin position="211"/>
        <end position="234"/>
    </location>
</feature>
<sequence>MENWNLSLQNQTSHILNGSNGSISINDYTDRVDQLHSGFAYYLFEIIWPIISSLGIVGNILSFVVMFQLSKSSSFYLYLASLALSDMATLVVGGIFRGLTMIGLHKNIENVYETLCYVDFDYALIHVLSQLSSWITVAVTADRYVAVCHPFHVKKYCTKKHALCYIGVAFLVIVALNFPSICFQWDDENASCVVPEFTNDYCFKYSAYIEMVVYVLVPFCLICVFNALIIRGIITSASGRRNITSGNGSSSSSSTNNDSTLRTAIMLLTVTTCFICLFLPLVVYTLYEIVYDKILNSNFIAAVDICILLNHAINFVLYGLSGQRFREKFAAIFCLRRFVQR</sequence>
<dbReference type="Gene3D" id="1.20.1070.10">
    <property type="entry name" value="Rhodopsin 7-helix transmembrane proteins"/>
    <property type="match status" value="1"/>
</dbReference>
<dbReference type="Pfam" id="PF00001">
    <property type="entry name" value="7tm_1"/>
    <property type="match status" value="1"/>
</dbReference>
<keyword evidence="8" id="KW-1185">Reference proteome</keyword>
<dbReference type="PANTHER" id="PTHR46641:SF2">
    <property type="entry name" value="FMRFAMIDE RECEPTOR"/>
    <property type="match status" value="1"/>
</dbReference>
<comment type="caution">
    <text evidence="7">The sequence shown here is derived from an EMBL/GenBank/DDBJ whole genome shotgun (WGS) entry which is preliminary data.</text>
</comment>
<feature type="domain" description="G-protein coupled receptors family 1 profile" evidence="6">
    <location>
        <begin position="58"/>
        <end position="318"/>
    </location>
</feature>
<evidence type="ECO:0000256" key="1">
    <source>
        <dbReference type="ARBA" id="ARBA00004370"/>
    </source>
</evidence>
<dbReference type="InterPro" id="IPR000276">
    <property type="entry name" value="GPCR_Rhodpsn"/>
</dbReference>
<keyword evidence="7" id="KW-0675">Receptor</keyword>
<dbReference type="OrthoDB" id="9990906at2759"/>
<evidence type="ECO:0000256" key="2">
    <source>
        <dbReference type="ARBA" id="ARBA00022692"/>
    </source>
</evidence>
<dbReference type="GO" id="GO:0016020">
    <property type="term" value="C:membrane"/>
    <property type="evidence" value="ECO:0007669"/>
    <property type="project" value="UniProtKB-SubCell"/>
</dbReference>
<dbReference type="CDD" id="cd14978">
    <property type="entry name" value="7tmA_FMRFamide_R-like"/>
    <property type="match status" value="1"/>
</dbReference>
<name>A0A210R660_MIZYE</name>
<evidence type="ECO:0000313" key="8">
    <source>
        <dbReference type="Proteomes" id="UP000242188"/>
    </source>
</evidence>
<feature type="transmembrane region" description="Helical" evidence="5">
    <location>
        <begin position="299"/>
        <end position="320"/>
    </location>
</feature>
<dbReference type="InterPro" id="IPR052954">
    <property type="entry name" value="GPCR-Ligand_Int"/>
</dbReference>
<keyword evidence="4 5" id="KW-0472">Membrane</keyword>
<organism evidence="7 8">
    <name type="scientific">Mizuhopecten yessoensis</name>
    <name type="common">Japanese scallop</name>
    <name type="synonym">Patinopecten yessoensis</name>
    <dbReference type="NCBI Taxonomy" id="6573"/>
    <lineage>
        <taxon>Eukaryota</taxon>
        <taxon>Metazoa</taxon>
        <taxon>Spiralia</taxon>
        <taxon>Lophotrochozoa</taxon>
        <taxon>Mollusca</taxon>
        <taxon>Bivalvia</taxon>
        <taxon>Autobranchia</taxon>
        <taxon>Pteriomorphia</taxon>
        <taxon>Pectinida</taxon>
        <taxon>Pectinoidea</taxon>
        <taxon>Pectinidae</taxon>
        <taxon>Mizuhopecten</taxon>
    </lineage>
</organism>
<dbReference type="AlphaFoldDB" id="A0A210R660"/>
<dbReference type="PRINTS" id="PR00237">
    <property type="entry name" value="GPCRRHODOPSN"/>
</dbReference>
<accession>A0A210R660</accession>
<keyword evidence="2 5" id="KW-0812">Transmembrane</keyword>
<evidence type="ECO:0000256" key="4">
    <source>
        <dbReference type="ARBA" id="ARBA00023136"/>
    </source>
</evidence>
<keyword evidence="3 5" id="KW-1133">Transmembrane helix</keyword>
<comment type="subcellular location">
    <subcellularLocation>
        <location evidence="1">Membrane</location>
    </subcellularLocation>
</comment>
<dbReference type="PANTHER" id="PTHR46641">
    <property type="entry name" value="FMRFAMIDE RECEPTOR-RELATED"/>
    <property type="match status" value="1"/>
</dbReference>
<feature type="transmembrane region" description="Helical" evidence="5">
    <location>
        <begin position="162"/>
        <end position="181"/>
    </location>
</feature>
<dbReference type="Proteomes" id="UP000242188">
    <property type="component" value="Unassembled WGS sequence"/>
</dbReference>
<evidence type="ECO:0000256" key="3">
    <source>
        <dbReference type="ARBA" id="ARBA00022989"/>
    </source>
</evidence>
<dbReference type="EMBL" id="NEDP02000186">
    <property type="protein sequence ID" value="OWF56510.1"/>
    <property type="molecule type" value="Genomic_DNA"/>
</dbReference>
<evidence type="ECO:0000256" key="5">
    <source>
        <dbReference type="SAM" id="Phobius"/>
    </source>
</evidence>